<evidence type="ECO:0008006" key="4">
    <source>
        <dbReference type="Google" id="ProtNLM"/>
    </source>
</evidence>
<feature type="signal peptide" evidence="1">
    <location>
        <begin position="1"/>
        <end position="25"/>
    </location>
</feature>
<proteinExistence type="predicted"/>
<name>A0ABP8ZFY7_9MICO</name>
<comment type="caution">
    <text evidence="2">The sequence shown here is derived from an EMBL/GenBank/DDBJ whole genome shotgun (WGS) entry which is preliminary data.</text>
</comment>
<keyword evidence="3" id="KW-1185">Reference proteome</keyword>
<evidence type="ECO:0000256" key="1">
    <source>
        <dbReference type="SAM" id="SignalP"/>
    </source>
</evidence>
<keyword evidence="1" id="KW-0732">Signal</keyword>
<dbReference type="PROSITE" id="PS51257">
    <property type="entry name" value="PROKAR_LIPOPROTEIN"/>
    <property type="match status" value="1"/>
</dbReference>
<protein>
    <recommendedName>
        <fullName evidence="4">Lipoprotein</fullName>
    </recommendedName>
</protein>
<organism evidence="2 3">
    <name type="scientific">Amnibacterium soli</name>
    <dbReference type="NCBI Taxonomy" id="1282736"/>
    <lineage>
        <taxon>Bacteria</taxon>
        <taxon>Bacillati</taxon>
        <taxon>Actinomycetota</taxon>
        <taxon>Actinomycetes</taxon>
        <taxon>Micrococcales</taxon>
        <taxon>Microbacteriaceae</taxon>
        <taxon>Amnibacterium</taxon>
    </lineage>
</organism>
<feature type="chain" id="PRO_5047162450" description="Lipoprotein" evidence="1">
    <location>
        <begin position="26"/>
        <end position="186"/>
    </location>
</feature>
<accession>A0ABP8ZFY7</accession>
<evidence type="ECO:0000313" key="3">
    <source>
        <dbReference type="Proteomes" id="UP001500121"/>
    </source>
</evidence>
<gene>
    <name evidence="2" type="ORF">GCM10025783_30580</name>
</gene>
<dbReference type="EMBL" id="BAABLP010000008">
    <property type="protein sequence ID" value="GAA4755285.1"/>
    <property type="molecule type" value="Genomic_DNA"/>
</dbReference>
<dbReference type="Proteomes" id="UP001500121">
    <property type="component" value="Unassembled WGS sequence"/>
</dbReference>
<sequence length="186" mass="19766">MSARSSLGGVLAVAGVLLLTGCAPAVGTAFGYGTGDGTGAVNGEPVQYGHDAVIGIPLDNRTADPVELLTVTPLHSVNVLFGASSVAPVLRERDGDWLSFGVNRPSDTPTLVQEWRQRKPAARYRIAGHEKNLQALLEISVRNPARPARVVGVTIRYLQDGRVVTETTHETACFFPKHRASVCSLP</sequence>
<evidence type="ECO:0000313" key="2">
    <source>
        <dbReference type="EMBL" id="GAA4755285.1"/>
    </source>
</evidence>
<reference evidence="3" key="1">
    <citation type="journal article" date="2019" name="Int. J. Syst. Evol. Microbiol.">
        <title>The Global Catalogue of Microorganisms (GCM) 10K type strain sequencing project: providing services to taxonomists for standard genome sequencing and annotation.</title>
        <authorList>
            <consortium name="The Broad Institute Genomics Platform"/>
            <consortium name="The Broad Institute Genome Sequencing Center for Infectious Disease"/>
            <person name="Wu L."/>
            <person name="Ma J."/>
        </authorList>
    </citation>
    <scope>NUCLEOTIDE SEQUENCE [LARGE SCALE GENOMIC DNA]</scope>
    <source>
        <strain evidence="3">JCM 19015</strain>
    </source>
</reference>